<accession>A0ABM9CG54</accession>
<evidence type="ECO:0000313" key="1">
    <source>
        <dbReference type="EMBL" id="CAH1211826.1"/>
    </source>
</evidence>
<sequence>MDGNKGIFTFDFALAGGMDGNKGIFTFDFPLAGGMDGNKGIFTFDFALAGGKGRNKGIFKTFQRGNVTRYKCIPVEGIGKGSGNPGDRQGASANFSSVVADVHEADADSAYSTTVLRI</sequence>
<name>A0ABM9CG54_9BACL</name>
<keyword evidence="2" id="KW-1185">Reference proteome</keyword>
<dbReference type="Proteomes" id="UP000838324">
    <property type="component" value="Unassembled WGS sequence"/>
</dbReference>
<organism evidence="1 2">
    <name type="scientific">Paenibacillus auburnensis</name>
    <dbReference type="NCBI Taxonomy" id="2905649"/>
    <lineage>
        <taxon>Bacteria</taxon>
        <taxon>Bacillati</taxon>
        <taxon>Bacillota</taxon>
        <taxon>Bacilli</taxon>
        <taxon>Bacillales</taxon>
        <taxon>Paenibacillaceae</taxon>
        <taxon>Paenibacillus</taxon>
    </lineage>
</organism>
<evidence type="ECO:0000313" key="2">
    <source>
        <dbReference type="Proteomes" id="UP000838324"/>
    </source>
</evidence>
<protein>
    <submittedName>
        <fullName evidence="1">Uncharacterized protein</fullName>
    </submittedName>
</protein>
<proteinExistence type="predicted"/>
<reference evidence="1" key="1">
    <citation type="submission" date="2022-01" db="EMBL/GenBank/DDBJ databases">
        <authorList>
            <person name="Criscuolo A."/>
        </authorList>
    </citation>
    <scope>NUCLEOTIDE SEQUENCE</scope>
    <source>
        <strain evidence="1">CIP111892</strain>
    </source>
</reference>
<dbReference type="EMBL" id="CAKMMG010000005">
    <property type="protein sequence ID" value="CAH1211826.1"/>
    <property type="molecule type" value="Genomic_DNA"/>
</dbReference>
<comment type="caution">
    <text evidence="1">The sequence shown here is derived from an EMBL/GenBank/DDBJ whole genome shotgun (WGS) entry which is preliminary data.</text>
</comment>
<gene>
    <name evidence="1" type="ORF">PAECIP111892_03643</name>
</gene>